<dbReference type="PANTHER" id="PTHR47074:SF11">
    <property type="entry name" value="REVERSE TRANSCRIPTASE-LIKE PROTEIN"/>
    <property type="match status" value="1"/>
</dbReference>
<dbReference type="AlphaFoldDB" id="A0AAV2CJ70"/>
<dbReference type="Gene3D" id="3.30.420.10">
    <property type="entry name" value="Ribonuclease H-like superfamily/Ribonuclease H"/>
    <property type="match status" value="1"/>
</dbReference>
<dbReference type="Pfam" id="PF13456">
    <property type="entry name" value="RVT_3"/>
    <property type="match status" value="1"/>
</dbReference>
<dbReference type="InterPro" id="IPR036397">
    <property type="entry name" value="RNaseH_sf"/>
</dbReference>
<dbReference type="Proteomes" id="UP001497516">
    <property type="component" value="Chromosome 1"/>
</dbReference>
<organism evidence="3 4">
    <name type="scientific">Linum trigynum</name>
    <dbReference type="NCBI Taxonomy" id="586398"/>
    <lineage>
        <taxon>Eukaryota</taxon>
        <taxon>Viridiplantae</taxon>
        <taxon>Streptophyta</taxon>
        <taxon>Embryophyta</taxon>
        <taxon>Tracheophyta</taxon>
        <taxon>Spermatophyta</taxon>
        <taxon>Magnoliopsida</taxon>
        <taxon>eudicotyledons</taxon>
        <taxon>Gunneridae</taxon>
        <taxon>Pentapetalae</taxon>
        <taxon>rosids</taxon>
        <taxon>fabids</taxon>
        <taxon>Malpighiales</taxon>
        <taxon>Linaceae</taxon>
        <taxon>Linum</taxon>
    </lineage>
</organism>
<keyword evidence="1" id="KW-0732">Signal</keyword>
<protein>
    <recommendedName>
        <fullName evidence="2">RNase H type-1 domain-containing protein</fullName>
    </recommendedName>
</protein>
<dbReference type="InterPro" id="IPR002156">
    <property type="entry name" value="RNaseH_domain"/>
</dbReference>
<reference evidence="3 4" key="1">
    <citation type="submission" date="2024-04" db="EMBL/GenBank/DDBJ databases">
        <authorList>
            <person name="Fracassetti M."/>
        </authorList>
    </citation>
    <scope>NUCLEOTIDE SEQUENCE [LARGE SCALE GENOMIC DNA]</scope>
</reference>
<feature type="domain" description="RNase H type-1" evidence="2">
    <location>
        <begin position="4"/>
        <end position="83"/>
    </location>
</feature>
<evidence type="ECO:0000256" key="1">
    <source>
        <dbReference type="SAM" id="SignalP"/>
    </source>
</evidence>
<dbReference type="EMBL" id="OZ034813">
    <property type="protein sequence ID" value="CAL1356460.1"/>
    <property type="molecule type" value="Genomic_DNA"/>
</dbReference>
<gene>
    <name evidence="3" type="ORF">LTRI10_LOCUS4165</name>
</gene>
<name>A0AAV2CJ70_9ROSI</name>
<dbReference type="InterPro" id="IPR044730">
    <property type="entry name" value="RNase_H-like_dom_plant"/>
</dbReference>
<evidence type="ECO:0000313" key="4">
    <source>
        <dbReference type="Proteomes" id="UP001497516"/>
    </source>
</evidence>
<evidence type="ECO:0000313" key="3">
    <source>
        <dbReference type="EMBL" id="CAL1356460.1"/>
    </source>
</evidence>
<keyword evidence="4" id="KW-1185">Reference proteome</keyword>
<dbReference type="CDD" id="cd06222">
    <property type="entry name" value="RNase_H_like"/>
    <property type="match status" value="1"/>
</dbReference>
<dbReference type="PANTHER" id="PTHR47074">
    <property type="entry name" value="BNAC02G40300D PROTEIN"/>
    <property type="match status" value="1"/>
</dbReference>
<feature type="chain" id="PRO_5043472119" description="RNase H type-1 domain-containing protein" evidence="1">
    <location>
        <begin position="16"/>
        <end position="104"/>
    </location>
</feature>
<evidence type="ECO:0000259" key="2">
    <source>
        <dbReference type="Pfam" id="PF13456"/>
    </source>
</evidence>
<dbReference type="GO" id="GO:0004523">
    <property type="term" value="F:RNA-DNA hybrid ribonuclease activity"/>
    <property type="evidence" value="ECO:0007669"/>
    <property type="project" value="InterPro"/>
</dbReference>
<sequence>MVLELLVLREALVWCLELGFSEVRLEGDAKGLIDRINKADIRDNRVGAVLEEIGYYFQAHPGLTIRFVGRRNNRVAHLVARKALSLYPAMSRHFDFRTWLGSRV</sequence>
<dbReference type="InterPro" id="IPR052929">
    <property type="entry name" value="RNase_H-like_EbsB-rel"/>
</dbReference>
<dbReference type="GO" id="GO:0003676">
    <property type="term" value="F:nucleic acid binding"/>
    <property type="evidence" value="ECO:0007669"/>
    <property type="project" value="InterPro"/>
</dbReference>
<accession>A0AAV2CJ70</accession>
<feature type="signal peptide" evidence="1">
    <location>
        <begin position="1"/>
        <end position="15"/>
    </location>
</feature>
<proteinExistence type="predicted"/>